<dbReference type="Pfam" id="PF08340">
    <property type="entry name" value="YicC-like_C"/>
    <property type="match status" value="1"/>
</dbReference>
<accession>A0A9U5CJQ8</accession>
<evidence type="ECO:0000256" key="3">
    <source>
        <dbReference type="ARBA" id="ARBA00022759"/>
    </source>
</evidence>
<evidence type="ECO:0000256" key="5">
    <source>
        <dbReference type="ARBA" id="ARBA00035648"/>
    </source>
</evidence>
<dbReference type="AlphaFoldDB" id="A0A9U5CJQ8"/>
<evidence type="ECO:0000313" key="8">
    <source>
        <dbReference type="Proteomes" id="UP000675920"/>
    </source>
</evidence>
<dbReference type="GO" id="GO:0016787">
    <property type="term" value="F:hydrolase activity"/>
    <property type="evidence" value="ECO:0007669"/>
    <property type="project" value="UniProtKB-KW"/>
</dbReference>
<protein>
    <submittedName>
        <fullName evidence="9">YicC/YloC family endoribonuclease</fullName>
        <ecNumber evidence="9">3.1.-.-</ecNumber>
    </submittedName>
</protein>
<dbReference type="RefSeq" id="WP_245591400.1">
    <property type="nucleotide sequence ID" value="NZ_KI519499.1"/>
</dbReference>
<dbReference type="InterPro" id="IPR013527">
    <property type="entry name" value="YicC-like_N"/>
</dbReference>
<comment type="cofactor">
    <cofactor evidence="1">
        <name>a divalent metal cation</name>
        <dbReference type="ChEBI" id="CHEBI:60240"/>
    </cofactor>
</comment>
<dbReference type="EC" id="3.1.-.-" evidence="9"/>
<dbReference type="GO" id="GO:0004521">
    <property type="term" value="F:RNA endonuclease activity"/>
    <property type="evidence" value="ECO:0007669"/>
    <property type="project" value="InterPro"/>
</dbReference>
<dbReference type="PANTHER" id="PTHR30636">
    <property type="entry name" value="UPF0701 PROTEIN YICC"/>
    <property type="match status" value="1"/>
</dbReference>
<name>A0A9U5CJQ8_9BURK</name>
<proteinExistence type="inferred from homology"/>
<evidence type="ECO:0000256" key="4">
    <source>
        <dbReference type="ARBA" id="ARBA00022801"/>
    </source>
</evidence>
<organism evidence="8 9">
    <name type="scientific">Derxia gummosa DSM 723</name>
    <dbReference type="NCBI Taxonomy" id="1121388"/>
    <lineage>
        <taxon>Bacteria</taxon>
        <taxon>Pseudomonadati</taxon>
        <taxon>Pseudomonadota</taxon>
        <taxon>Betaproteobacteria</taxon>
        <taxon>Burkholderiales</taxon>
        <taxon>Alcaligenaceae</taxon>
        <taxon>Derxia</taxon>
    </lineage>
</organism>
<feature type="domain" description="Endoribonuclease YicC-like C-terminal" evidence="7">
    <location>
        <begin position="183"/>
        <end position="311"/>
    </location>
</feature>
<reference evidence="9" key="3">
    <citation type="submission" date="2025-08" db="UniProtKB">
        <authorList>
            <consortium name="RefSeq"/>
        </authorList>
    </citation>
    <scope>IDENTIFICATION</scope>
</reference>
<keyword evidence="8" id="KW-1185">Reference proteome</keyword>
<reference evidence="9" key="2">
    <citation type="journal article" date="2022" name="RNA">
        <title>Discovery and initial characterization of YloC, a novel endoribonuclease in Bacillus subtilis.</title>
        <authorList>
            <person name="Ingle S."/>
            <person name="Chhabra S."/>
            <person name="Chen J."/>
            <person name="Lazarus M.B."/>
            <person name="Luo X."/>
            <person name="Bechhofer D.H."/>
        </authorList>
    </citation>
    <scope>NUCLEOTIDE SEQUENCE</scope>
</reference>
<dbReference type="Pfam" id="PF03755">
    <property type="entry name" value="YicC-like_N"/>
    <property type="match status" value="1"/>
</dbReference>
<dbReference type="PANTHER" id="PTHR30636:SF3">
    <property type="entry name" value="UPF0701 PROTEIN YICC"/>
    <property type="match status" value="1"/>
</dbReference>
<sequence>MTFDNPKAGAACASMTGYAGATRSIAGANLSCELRSVNSRFLDLQFRIPDELRQVESVVREAIGATFQRGKIEFRLQWQRADDSASPASSPDPAAIRRLVAWQETVLTELPEARHLSVADVLRWPGIVAERTLAVDALRDAAITAARECVGGLRQARQREGERIAAHLRERLTRIEEVASSVSTRLPELREAHRAKVAARVDEVVAAASESSGVSRDELAGRIASEVTLFSLRADVDEELARLRMHCAEVRRLLDQPPAGGLGKRLDFLMQELNREANTLGSKAVAVDLANASIDLKLLIEQMREQVQNLE</sequence>
<dbReference type="Proteomes" id="UP000675920">
    <property type="component" value="Unplaced"/>
</dbReference>
<feature type="domain" description="Endoribonuclease YicC-like N-terminal" evidence="6">
    <location>
        <begin position="13"/>
        <end position="165"/>
    </location>
</feature>
<evidence type="ECO:0000256" key="1">
    <source>
        <dbReference type="ARBA" id="ARBA00001968"/>
    </source>
</evidence>
<comment type="similarity">
    <text evidence="5">Belongs to the YicC/YloC family.</text>
</comment>
<evidence type="ECO:0000313" key="9">
    <source>
        <dbReference type="RefSeq" id="WP_245591400.1"/>
    </source>
</evidence>
<evidence type="ECO:0000259" key="6">
    <source>
        <dbReference type="Pfam" id="PF03755"/>
    </source>
</evidence>
<evidence type="ECO:0000256" key="2">
    <source>
        <dbReference type="ARBA" id="ARBA00022722"/>
    </source>
</evidence>
<evidence type="ECO:0000259" key="7">
    <source>
        <dbReference type="Pfam" id="PF08340"/>
    </source>
</evidence>
<keyword evidence="4" id="KW-0378">Hydrolase</keyword>
<reference evidence="9" key="1">
    <citation type="journal article" date="2021" name="Proc. Natl. Acad. Sci. U.S.A.">
        <title>A fluorescence-based genetic screen reveals diverse mechanisms silencing small RNA signaling in E. coli.</title>
        <authorList>
            <person name="Chen J."/>
            <person name="To L."/>
            <person name="de Mets F."/>
            <person name="Luo X."/>
            <person name="Majdalani N."/>
            <person name="Tai C.H."/>
            <person name="Gottesman S."/>
        </authorList>
    </citation>
    <scope>NUCLEOTIDE SEQUENCE</scope>
</reference>
<dbReference type="InterPro" id="IPR013551">
    <property type="entry name" value="YicC-like_C"/>
</dbReference>
<dbReference type="NCBIfam" id="TIGR00255">
    <property type="entry name" value="YicC/YloC family endoribonuclease"/>
    <property type="match status" value="1"/>
</dbReference>
<keyword evidence="3" id="KW-0255">Endonuclease</keyword>
<keyword evidence="2" id="KW-0540">Nuclease</keyword>
<dbReference type="InterPro" id="IPR005229">
    <property type="entry name" value="YicC/YloC-like"/>
</dbReference>